<feature type="chain" id="PRO_5042011839" description="GMC oxidoreductase" evidence="3">
    <location>
        <begin position="18"/>
        <end position="620"/>
    </location>
</feature>
<dbReference type="InterPro" id="IPR000172">
    <property type="entry name" value="GMC_OxRdtase_N"/>
</dbReference>
<proteinExistence type="inferred from homology"/>
<dbReference type="SUPFAM" id="SSF54373">
    <property type="entry name" value="FAD-linked reductases, C-terminal domain"/>
    <property type="match status" value="1"/>
</dbReference>
<organism evidence="6 7">
    <name type="scientific">Neurospora tetraspora</name>
    <dbReference type="NCBI Taxonomy" id="94610"/>
    <lineage>
        <taxon>Eukaryota</taxon>
        <taxon>Fungi</taxon>
        <taxon>Dikarya</taxon>
        <taxon>Ascomycota</taxon>
        <taxon>Pezizomycotina</taxon>
        <taxon>Sordariomycetes</taxon>
        <taxon>Sordariomycetidae</taxon>
        <taxon>Sordariales</taxon>
        <taxon>Sordariaceae</taxon>
        <taxon>Neurospora</taxon>
    </lineage>
</organism>
<feature type="domain" description="Glucose-methanol-choline oxidoreductase C-terminal" evidence="5">
    <location>
        <begin position="454"/>
        <end position="595"/>
    </location>
</feature>
<dbReference type="RefSeq" id="XP_062682488.1">
    <property type="nucleotide sequence ID" value="XM_062821037.1"/>
</dbReference>
<evidence type="ECO:0000256" key="3">
    <source>
        <dbReference type="SAM" id="SignalP"/>
    </source>
</evidence>
<comment type="similarity">
    <text evidence="1">Belongs to the GMC oxidoreductase family.</text>
</comment>
<dbReference type="PANTHER" id="PTHR11552">
    <property type="entry name" value="GLUCOSE-METHANOL-CHOLINE GMC OXIDOREDUCTASE"/>
    <property type="match status" value="1"/>
</dbReference>
<protein>
    <recommendedName>
        <fullName evidence="8">GMC oxidoreductase</fullName>
    </recommendedName>
</protein>
<feature type="binding site" evidence="2">
    <location>
        <position position="131"/>
    </location>
    <ligand>
        <name>FAD</name>
        <dbReference type="ChEBI" id="CHEBI:57692"/>
    </ligand>
</feature>
<evidence type="ECO:0000256" key="2">
    <source>
        <dbReference type="PIRSR" id="PIRSR000137-2"/>
    </source>
</evidence>
<feature type="signal peptide" evidence="3">
    <location>
        <begin position="1"/>
        <end position="17"/>
    </location>
</feature>
<dbReference type="Proteomes" id="UP001278500">
    <property type="component" value="Unassembled WGS sequence"/>
</dbReference>
<dbReference type="InterPro" id="IPR012132">
    <property type="entry name" value="GMC_OxRdtase"/>
</dbReference>
<feature type="domain" description="Glucose-methanol-choline oxidoreductase N-terminal" evidence="4">
    <location>
        <begin position="126"/>
        <end position="386"/>
    </location>
</feature>
<dbReference type="GeneID" id="87858191"/>
<evidence type="ECO:0000259" key="4">
    <source>
        <dbReference type="Pfam" id="PF00732"/>
    </source>
</evidence>
<dbReference type="GO" id="GO:0016614">
    <property type="term" value="F:oxidoreductase activity, acting on CH-OH group of donors"/>
    <property type="evidence" value="ECO:0007669"/>
    <property type="project" value="InterPro"/>
</dbReference>
<dbReference type="EMBL" id="JAUEPP010000003">
    <property type="protein sequence ID" value="KAK3347406.1"/>
    <property type="molecule type" value="Genomic_DNA"/>
</dbReference>
<feature type="binding site" evidence="2">
    <location>
        <begin position="139"/>
        <end position="142"/>
    </location>
    <ligand>
        <name>FAD</name>
        <dbReference type="ChEBI" id="CHEBI:57692"/>
    </ligand>
</feature>
<gene>
    <name evidence="6" type="ORF">B0H65DRAFT_148339</name>
</gene>
<dbReference type="Pfam" id="PF00732">
    <property type="entry name" value="GMC_oxred_N"/>
    <property type="match status" value="1"/>
</dbReference>
<dbReference type="PANTHER" id="PTHR11552:SF80">
    <property type="entry name" value="GMC OXIDOREDUCTASE"/>
    <property type="match status" value="1"/>
</dbReference>
<name>A0AAE0MS96_9PEZI</name>
<dbReference type="InterPro" id="IPR007867">
    <property type="entry name" value="GMC_OxRtase_C"/>
</dbReference>
<keyword evidence="3" id="KW-0732">Signal</keyword>
<sequence>MRFSFLSLLLAPALAAAADPTTTYDYIVVGSGPGGGPLSAELARAGYSTLLIEAGTDQWDNPTYADIQNFNEAANDETTRWDFWVKHSDDAARDLKFKHTTWDTGDGTFYVGLDPPEGAKLLGIQYPRAAVLGGCAMHNAGVASLPEDDDWNRIVNLTGDASWEAGKMREYLKRIERNEYAGVDDATHGHDGWLAISNTDPSWAKNDSNPAVKIMKRLAQLTGQDPSQVADLANTDLLGDFPNRDTMSSFFNMATHSDKNGKRASPNNYIRATLADPAKYPLTVKLNTLATKVLFNTTTGSKPRAIGIEVMEGSSLYRADPKHIPGTTAPKVHRYFANREVILSGGVFNTPQLLKLSGIGPATELQKFNISVVVDSPGVGEGLTDNYEGSVLGLGKVPIESGLITILFRTPNAPTAKRNIYAWCGAFSFEGFWPGYPTYYGAEQFSCAMVHVKPRSQDGSVRLTSADPQDKPEINFRFFEHGGDEDLSELVSAANILRESWQAAGEEVLPFNELHPCPSSESNSTCSEAQQAEFFKTQAYSHHATSSCQIGAEGDEMAVLDSKFRVRGTEGLRVVDASAFPNVPGFFPSVPTMMISVKAAGDVLAAAREAEADADAGVGK</sequence>
<dbReference type="Gene3D" id="3.30.560.10">
    <property type="entry name" value="Glucose Oxidase, domain 3"/>
    <property type="match status" value="1"/>
</dbReference>
<comment type="caution">
    <text evidence="6">The sequence shown here is derived from an EMBL/GenBank/DDBJ whole genome shotgun (WGS) entry which is preliminary data.</text>
</comment>
<dbReference type="AlphaFoldDB" id="A0AAE0MS96"/>
<evidence type="ECO:0000256" key="1">
    <source>
        <dbReference type="ARBA" id="ARBA00010790"/>
    </source>
</evidence>
<reference evidence="6" key="1">
    <citation type="journal article" date="2023" name="Mol. Phylogenet. Evol.">
        <title>Genome-scale phylogeny and comparative genomics of the fungal order Sordariales.</title>
        <authorList>
            <person name="Hensen N."/>
            <person name="Bonometti L."/>
            <person name="Westerberg I."/>
            <person name="Brannstrom I.O."/>
            <person name="Guillou S."/>
            <person name="Cros-Aarteil S."/>
            <person name="Calhoun S."/>
            <person name="Haridas S."/>
            <person name="Kuo A."/>
            <person name="Mondo S."/>
            <person name="Pangilinan J."/>
            <person name="Riley R."/>
            <person name="LaButti K."/>
            <person name="Andreopoulos B."/>
            <person name="Lipzen A."/>
            <person name="Chen C."/>
            <person name="Yan M."/>
            <person name="Daum C."/>
            <person name="Ng V."/>
            <person name="Clum A."/>
            <person name="Steindorff A."/>
            <person name="Ohm R.A."/>
            <person name="Martin F."/>
            <person name="Silar P."/>
            <person name="Natvig D.O."/>
            <person name="Lalanne C."/>
            <person name="Gautier V."/>
            <person name="Ament-Velasquez S.L."/>
            <person name="Kruys A."/>
            <person name="Hutchinson M.I."/>
            <person name="Powell A.J."/>
            <person name="Barry K."/>
            <person name="Miller A.N."/>
            <person name="Grigoriev I.V."/>
            <person name="Debuchy R."/>
            <person name="Gladieux P."/>
            <person name="Hiltunen Thoren M."/>
            <person name="Johannesson H."/>
        </authorList>
    </citation>
    <scope>NUCLEOTIDE SEQUENCE</scope>
    <source>
        <strain evidence="6">CBS 560.94</strain>
    </source>
</reference>
<reference evidence="6" key="2">
    <citation type="submission" date="2023-06" db="EMBL/GenBank/DDBJ databases">
        <authorList>
            <consortium name="Lawrence Berkeley National Laboratory"/>
            <person name="Haridas S."/>
            <person name="Hensen N."/>
            <person name="Bonometti L."/>
            <person name="Westerberg I."/>
            <person name="Brannstrom I.O."/>
            <person name="Guillou S."/>
            <person name="Cros-Aarteil S."/>
            <person name="Calhoun S."/>
            <person name="Kuo A."/>
            <person name="Mondo S."/>
            <person name="Pangilinan J."/>
            <person name="Riley R."/>
            <person name="Labutti K."/>
            <person name="Andreopoulos B."/>
            <person name="Lipzen A."/>
            <person name="Chen C."/>
            <person name="Yanf M."/>
            <person name="Daum C."/>
            <person name="Ng V."/>
            <person name="Clum A."/>
            <person name="Steindorff A."/>
            <person name="Ohm R."/>
            <person name="Martin F."/>
            <person name="Silar P."/>
            <person name="Natvig D."/>
            <person name="Lalanne C."/>
            <person name="Gautier V."/>
            <person name="Ament-Velasquez S.L."/>
            <person name="Kruys A."/>
            <person name="Hutchinson M.I."/>
            <person name="Powell A.J."/>
            <person name="Barry K."/>
            <person name="Miller A.N."/>
            <person name="Grigoriev I.V."/>
            <person name="Debuchy R."/>
            <person name="Gladieux P."/>
            <person name="Thoren M.H."/>
            <person name="Johannesson H."/>
        </authorList>
    </citation>
    <scope>NUCLEOTIDE SEQUENCE</scope>
    <source>
        <strain evidence="6">CBS 560.94</strain>
    </source>
</reference>
<dbReference type="GO" id="GO:0050660">
    <property type="term" value="F:flavin adenine dinucleotide binding"/>
    <property type="evidence" value="ECO:0007669"/>
    <property type="project" value="InterPro"/>
</dbReference>
<keyword evidence="7" id="KW-1185">Reference proteome</keyword>
<dbReference type="Pfam" id="PF05199">
    <property type="entry name" value="GMC_oxred_C"/>
    <property type="match status" value="1"/>
</dbReference>
<dbReference type="Gene3D" id="3.50.50.60">
    <property type="entry name" value="FAD/NAD(P)-binding domain"/>
    <property type="match status" value="2"/>
</dbReference>
<dbReference type="PIRSF" id="PIRSF000137">
    <property type="entry name" value="Alcohol_oxidase"/>
    <property type="match status" value="1"/>
</dbReference>
<evidence type="ECO:0000313" key="6">
    <source>
        <dbReference type="EMBL" id="KAK3347406.1"/>
    </source>
</evidence>
<accession>A0AAE0MS96</accession>
<keyword evidence="2" id="KW-0285">Flavoprotein</keyword>
<evidence type="ECO:0008006" key="8">
    <source>
        <dbReference type="Google" id="ProtNLM"/>
    </source>
</evidence>
<dbReference type="InterPro" id="IPR036188">
    <property type="entry name" value="FAD/NAD-bd_sf"/>
</dbReference>
<dbReference type="SUPFAM" id="SSF51905">
    <property type="entry name" value="FAD/NAD(P)-binding domain"/>
    <property type="match status" value="1"/>
</dbReference>
<evidence type="ECO:0000259" key="5">
    <source>
        <dbReference type="Pfam" id="PF05199"/>
    </source>
</evidence>
<keyword evidence="2" id="KW-0274">FAD</keyword>
<comment type="cofactor">
    <cofactor evidence="2">
        <name>FAD</name>
        <dbReference type="ChEBI" id="CHEBI:57692"/>
    </cofactor>
</comment>
<evidence type="ECO:0000313" key="7">
    <source>
        <dbReference type="Proteomes" id="UP001278500"/>
    </source>
</evidence>